<organism evidence="1 2">
    <name type="scientific">Hansschlegelia zhihuaiae</name>
    <dbReference type="NCBI Taxonomy" id="405005"/>
    <lineage>
        <taxon>Bacteria</taxon>
        <taxon>Pseudomonadati</taxon>
        <taxon>Pseudomonadota</taxon>
        <taxon>Alphaproteobacteria</taxon>
        <taxon>Hyphomicrobiales</taxon>
        <taxon>Methylopilaceae</taxon>
        <taxon>Hansschlegelia</taxon>
    </lineage>
</organism>
<dbReference type="Proteomes" id="UP000289708">
    <property type="component" value="Unassembled WGS sequence"/>
</dbReference>
<dbReference type="InterPro" id="IPR029063">
    <property type="entry name" value="SAM-dependent_MTases_sf"/>
</dbReference>
<reference evidence="1 2" key="1">
    <citation type="submission" date="2018-12" db="EMBL/GenBank/DDBJ databases">
        <title>bacterium Hansschlegelia zhihuaiae S113.</title>
        <authorList>
            <person name="He J."/>
        </authorList>
    </citation>
    <scope>NUCLEOTIDE SEQUENCE [LARGE SCALE GENOMIC DNA]</scope>
    <source>
        <strain evidence="1 2">S 113</strain>
    </source>
</reference>
<dbReference type="GO" id="GO:0008168">
    <property type="term" value="F:methyltransferase activity"/>
    <property type="evidence" value="ECO:0007669"/>
    <property type="project" value="UniProtKB-KW"/>
</dbReference>
<proteinExistence type="predicted"/>
<gene>
    <name evidence="1" type="ORF">EK403_21550</name>
</gene>
<dbReference type="SUPFAM" id="SSF53335">
    <property type="entry name" value="S-adenosyl-L-methionine-dependent methyltransferases"/>
    <property type="match status" value="1"/>
</dbReference>
<name>A0A4Q0M365_9HYPH</name>
<accession>A0A4Q0M365</accession>
<dbReference type="Pfam" id="PF13489">
    <property type="entry name" value="Methyltransf_23"/>
    <property type="match status" value="1"/>
</dbReference>
<comment type="caution">
    <text evidence="1">The sequence shown here is derived from an EMBL/GenBank/DDBJ whole genome shotgun (WGS) entry which is preliminary data.</text>
</comment>
<dbReference type="RefSeq" id="WP_128779515.1">
    <property type="nucleotide sequence ID" value="NZ_RYFI01000035.1"/>
</dbReference>
<sequence>MFSKIGTRRRQYLINRFGKVKPSILEVGAFDNATFRKDSGDKVRYLDFFSGPELREMHKNNPRRMPDRIVDVDFVVKSSHFAKGIREKFDLIVANHVIEHVPDAIYWLKQSHDLLRSGGLLFLAVPDRRYTFDYFRPETRATEMIRAHSDKLEKPDVWQLMDHFYYHQKVDLEAIWQGKPPKDFRPRFSLERAVKMAKEQSKVYTDAHCWVFTPASFRRCVGDLRSAGHCTLEIDAIEDTVQGSNEFWATLKKAA</sequence>
<dbReference type="GO" id="GO:0032259">
    <property type="term" value="P:methylation"/>
    <property type="evidence" value="ECO:0007669"/>
    <property type="project" value="UniProtKB-KW"/>
</dbReference>
<dbReference type="AlphaFoldDB" id="A0A4Q0M365"/>
<dbReference type="CDD" id="cd02440">
    <property type="entry name" value="AdoMet_MTases"/>
    <property type="match status" value="1"/>
</dbReference>
<keyword evidence="2" id="KW-1185">Reference proteome</keyword>
<keyword evidence="1" id="KW-0489">Methyltransferase</keyword>
<evidence type="ECO:0000313" key="2">
    <source>
        <dbReference type="Proteomes" id="UP000289708"/>
    </source>
</evidence>
<dbReference type="EMBL" id="RYFI01000035">
    <property type="protein sequence ID" value="RXF67223.1"/>
    <property type="molecule type" value="Genomic_DNA"/>
</dbReference>
<keyword evidence="1" id="KW-0808">Transferase</keyword>
<dbReference type="Gene3D" id="3.40.50.150">
    <property type="entry name" value="Vaccinia Virus protein VP39"/>
    <property type="match status" value="1"/>
</dbReference>
<dbReference type="OrthoDB" id="210346at2"/>
<evidence type="ECO:0000313" key="1">
    <source>
        <dbReference type="EMBL" id="RXF67223.1"/>
    </source>
</evidence>
<protein>
    <submittedName>
        <fullName evidence="1">Methyltransferase domain-containing protein</fullName>
    </submittedName>
</protein>